<evidence type="ECO:0000313" key="2">
    <source>
        <dbReference type="Proteomes" id="UP000077829"/>
    </source>
</evidence>
<accession>A0A172Z4F5</accession>
<dbReference type="KEGG" id="panr:A7J50_3502"/>
<sequence length="1213" mass="131580">MASQPADNIDYDLDPPISYFPAVQFDPKVTDTPPKYPETAVWGMGIRHAFPARFSFRAWPALGFADNYSIYIHDPDIFAASDVVKDITSNAYYLTVNELPEGEVEMFGRVVRADSLQESRSITQTILIKTTNPGGRDREVAKKWHSGLNMSIEGLPSGSSLNKDNTADGIWCLISKYLYIRKNDTITVKYDGISVEHIVSPEEAAGPGPIRVFISPQVIAQGSQNGVIEVVFTVRDLVGNIPEGEWVHSKRYKLISELSAALPIPIFLVDGEEFDELDLDLNSQSTLEVLVAPPRKSPKPNPPNQVTVVLTLFPDKGRSQTVRLNPVTDRNLGIETITLSYDLFTGLANGRFQVAFESYTSAGVLLGTSGSNSISVGGLPVSMPAVTVSPIEAGLIPLDTDITVTIPTYQPHGESLLETLVIETSDGRTHYTQLQPAGVQGGTRRVSKETLKDFEGQGAFQIYYITDDGEGTSASVHESSKLEVQLGDRVAVLDAPIVQGSRGNNIDPADVVDPEIQLLFPYSGTVVGDLLYWSVIGRGVQGSASGTIKINQAYAGHVLPSVFFPVDRKVVDNNINASISVSYTVVRPGQPQQVFRSQVLDLTVGLPVELGLLKILEADQALGTIQPKKVINGATLRISYKSMQAGDQIAYKWLGQYDVSQFEDVVPGDPKTNSVDVPIPAYVIAKGLRRDGNNVSVDCEVRRGQFTYTFETLSVRLLPLAVLPTPRIRGFENTTVLPVSLVGEEPRIDIAVWDFMREDQLMWLTCTGTFDDGTPYTEKLYTANKVVAGDLIKGVSLPFPLDKARLLKDGSIFEMKFWVSFPAIPSRQTATLFGVANYVIQQLPAVLPYPTLNGASGTTQEVTVDPVTIQNDTGVTVKYPGMLATDTITLSWIFEDGTNYQATLKGQTSGSVVFDLTAAQVLHNSVNSRVQLSYSMLRGDETTPSNVQTVMVDTIAAASLPKATINNQANGSTVDLNTFVNSRVDVGKWPLIKQGQRVWVDIIGSGKVQAVLTAYLIDSLDATNGLVNKAVRRAILTSLTLGSKFQVEVRVSYDGSTDASRAVVFPVVEYGVNDSWLYRFTDFASSNGGWAFGPAAKAPVRGGMGLFFGTPAGTPAGALITQTLNFNTAFRYRITVPVFNTSPAGTLQPIISVEVGGRVVIANTTVPARNWTYIKAEFTVPANSAASVAVINRQAGSNGNDFHIQFVELKRLT</sequence>
<dbReference type="SUPFAM" id="SSF49785">
    <property type="entry name" value="Galactose-binding domain-like"/>
    <property type="match status" value="1"/>
</dbReference>
<dbReference type="RefSeq" id="WP_064452934.1">
    <property type="nucleotide sequence ID" value="NZ_CP015600.1"/>
</dbReference>
<proteinExistence type="predicted"/>
<reference evidence="1 2" key="1">
    <citation type="submission" date="2016-05" db="EMBL/GenBank/DDBJ databases">
        <title>Complete genome sequence of Pseudomonas antarctica PAMC 27494.</title>
        <authorList>
            <person name="Lee J."/>
        </authorList>
    </citation>
    <scope>NUCLEOTIDE SEQUENCE [LARGE SCALE GENOMIC DNA]</scope>
    <source>
        <strain evidence="1 2">PAMC 27494</strain>
    </source>
</reference>
<dbReference type="Proteomes" id="UP000077829">
    <property type="component" value="Chromosome"/>
</dbReference>
<dbReference type="STRING" id="219572.A7J50_3502"/>
<dbReference type="AlphaFoldDB" id="A0A172Z4F5"/>
<organism evidence="1 2">
    <name type="scientific">Pseudomonas antarctica</name>
    <dbReference type="NCBI Taxonomy" id="219572"/>
    <lineage>
        <taxon>Bacteria</taxon>
        <taxon>Pseudomonadati</taxon>
        <taxon>Pseudomonadota</taxon>
        <taxon>Gammaproteobacteria</taxon>
        <taxon>Pseudomonadales</taxon>
        <taxon>Pseudomonadaceae</taxon>
        <taxon>Pseudomonas</taxon>
    </lineage>
</organism>
<protein>
    <submittedName>
        <fullName evidence="1">Uncharacterized protein</fullName>
    </submittedName>
</protein>
<name>A0A172Z4F5_9PSED</name>
<evidence type="ECO:0000313" key="1">
    <source>
        <dbReference type="EMBL" id="ANF86879.1"/>
    </source>
</evidence>
<dbReference type="InterPro" id="IPR008979">
    <property type="entry name" value="Galactose-bd-like_sf"/>
</dbReference>
<dbReference type="EMBL" id="CP015600">
    <property type="protein sequence ID" value="ANF86879.1"/>
    <property type="molecule type" value="Genomic_DNA"/>
</dbReference>
<dbReference type="PATRIC" id="fig|219572.3.peg.3605"/>
<gene>
    <name evidence="1" type="ORF">A7J50_3502</name>
</gene>